<protein>
    <submittedName>
        <fullName evidence="1">Uncharacterized protein</fullName>
    </submittedName>
</protein>
<accession>A0A401TCR0</accession>
<sequence length="39" mass="4584">LERSCLRIRIQIRNKQTGRMELTTFVAVTDRNECSAFIN</sequence>
<reference evidence="1 2" key="1">
    <citation type="journal article" date="2018" name="Nat. Ecol. Evol.">
        <title>Shark genomes provide insights into elasmobranch evolution and the origin of vertebrates.</title>
        <authorList>
            <person name="Hara Y"/>
            <person name="Yamaguchi K"/>
            <person name="Onimaru K"/>
            <person name="Kadota M"/>
            <person name="Koyanagi M"/>
            <person name="Keeley SD"/>
            <person name="Tatsumi K"/>
            <person name="Tanaka K"/>
            <person name="Motone F"/>
            <person name="Kageyama Y"/>
            <person name="Nozu R"/>
            <person name="Adachi N"/>
            <person name="Nishimura O"/>
            <person name="Nakagawa R"/>
            <person name="Tanegashima C"/>
            <person name="Kiyatake I"/>
            <person name="Matsumoto R"/>
            <person name="Murakumo K"/>
            <person name="Nishida K"/>
            <person name="Terakita A"/>
            <person name="Kuratani S"/>
            <person name="Sato K"/>
            <person name="Hyodo S Kuraku.S."/>
        </authorList>
    </citation>
    <scope>NUCLEOTIDE SEQUENCE [LARGE SCALE GENOMIC DNA]</scope>
</reference>
<evidence type="ECO:0000313" key="1">
    <source>
        <dbReference type="EMBL" id="GCC40438.1"/>
    </source>
</evidence>
<organism evidence="1 2">
    <name type="scientific">Chiloscyllium punctatum</name>
    <name type="common">Brownbanded bambooshark</name>
    <name type="synonym">Hemiscyllium punctatum</name>
    <dbReference type="NCBI Taxonomy" id="137246"/>
    <lineage>
        <taxon>Eukaryota</taxon>
        <taxon>Metazoa</taxon>
        <taxon>Chordata</taxon>
        <taxon>Craniata</taxon>
        <taxon>Vertebrata</taxon>
        <taxon>Chondrichthyes</taxon>
        <taxon>Elasmobranchii</taxon>
        <taxon>Galeomorphii</taxon>
        <taxon>Galeoidea</taxon>
        <taxon>Orectolobiformes</taxon>
        <taxon>Hemiscylliidae</taxon>
        <taxon>Chiloscyllium</taxon>
    </lineage>
</organism>
<comment type="caution">
    <text evidence="1">The sequence shown here is derived from an EMBL/GenBank/DDBJ whole genome shotgun (WGS) entry which is preliminary data.</text>
</comment>
<gene>
    <name evidence="1" type="ORF">chiPu_0024345</name>
</gene>
<feature type="non-terminal residue" evidence="1">
    <location>
        <position position="1"/>
    </location>
</feature>
<proteinExistence type="predicted"/>
<keyword evidence="2" id="KW-1185">Reference proteome</keyword>
<dbReference type="EMBL" id="BEZZ01037439">
    <property type="protein sequence ID" value="GCC40438.1"/>
    <property type="molecule type" value="Genomic_DNA"/>
</dbReference>
<dbReference type="Proteomes" id="UP000287033">
    <property type="component" value="Unassembled WGS sequence"/>
</dbReference>
<dbReference type="AlphaFoldDB" id="A0A401TCR0"/>
<evidence type="ECO:0000313" key="2">
    <source>
        <dbReference type="Proteomes" id="UP000287033"/>
    </source>
</evidence>
<name>A0A401TCR0_CHIPU</name>